<dbReference type="GO" id="GO:0008270">
    <property type="term" value="F:zinc ion binding"/>
    <property type="evidence" value="ECO:0007669"/>
    <property type="project" value="InterPro"/>
</dbReference>
<evidence type="ECO:0000259" key="5">
    <source>
        <dbReference type="SMART" id="SM00829"/>
    </source>
</evidence>
<keyword evidence="1 4" id="KW-0479">Metal-binding</keyword>
<dbReference type="Proteomes" id="UP000199520">
    <property type="component" value="Unassembled WGS sequence"/>
</dbReference>
<organism evidence="6 7">
    <name type="scientific">Pelosinus propionicus DSM 13327</name>
    <dbReference type="NCBI Taxonomy" id="1123291"/>
    <lineage>
        <taxon>Bacteria</taxon>
        <taxon>Bacillati</taxon>
        <taxon>Bacillota</taxon>
        <taxon>Negativicutes</taxon>
        <taxon>Selenomonadales</taxon>
        <taxon>Sporomusaceae</taxon>
        <taxon>Pelosinus</taxon>
    </lineage>
</organism>
<dbReference type="CDD" id="cd08235">
    <property type="entry name" value="iditol_2_DH_like"/>
    <property type="match status" value="1"/>
</dbReference>
<dbReference type="PANTHER" id="PTHR43401">
    <property type="entry name" value="L-THREONINE 3-DEHYDROGENASE"/>
    <property type="match status" value="1"/>
</dbReference>
<dbReference type="EMBL" id="FOTS01000037">
    <property type="protein sequence ID" value="SFM05979.1"/>
    <property type="molecule type" value="Genomic_DNA"/>
</dbReference>
<dbReference type="InterPro" id="IPR013154">
    <property type="entry name" value="ADH-like_N"/>
</dbReference>
<evidence type="ECO:0000256" key="4">
    <source>
        <dbReference type="RuleBase" id="RU361277"/>
    </source>
</evidence>
<dbReference type="InterPro" id="IPR013149">
    <property type="entry name" value="ADH-like_C"/>
</dbReference>
<proteinExistence type="inferred from homology"/>
<dbReference type="Gene3D" id="3.40.50.720">
    <property type="entry name" value="NAD(P)-binding Rossmann-like Domain"/>
    <property type="match status" value="1"/>
</dbReference>
<dbReference type="AlphaFoldDB" id="A0A1I4MRV7"/>
<evidence type="ECO:0000256" key="2">
    <source>
        <dbReference type="ARBA" id="ARBA00022833"/>
    </source>
</evidence>
<dbReference type="Pfam" id="PF00107">
    <property type="entry name" value="ADH_zinc_N"/>
    <property type="match status" value="1"/>
</dbReference>
<keyword evidence="7" id="KW-1185">Reference proteome</keyword>
<comment type="cofactor">
    <cofactor evidence="4">
        <name>Zn(2+)</name>
        <dbReference type="ChEBI" id="CHEBI:29105"/>
    </cofactor>
</comment>
<dbReference type="SUPFAM" id="SSF50129">
    <property type="entry name" value="GroES-like"/>
    <property type="match status" value="1"/>
</dbReference>
<evidence type="ECO:0000256" key="1">
    <source>
        <dbReference type="ARBA" id="ARBA00022723"/>
    </source>
</evidence>
<dbReference type="InterPro" id="IPR002328">
    <property type="entry name" value="ADH_Zn_CS"/>
</dbReference>
<dbReference type="InterPro" id="IPR020843">
    <property type="entry name" value="ER"/>
</dbReference>
<accession>A0A1I4MRV7</accession>
<dbReference type="RefSeq" id="WP_090940244.1">
    <property type="nucleotide sequence ID" value="NZ_FOTS01000037.1"/>
</dbReference>
<dbReference type="InterPro" id="IPR036291">
    <property type="entry name" value="NAD(P)-bd_dom_sf"/>
</dbReference>
<keyword evidence="2 4" id="KW-0862">Zinc</keyword>
<comment type="similarity">
    <text evidence="4">Belongs to the zinc-containing alcohol dehydrogenase family.</text>
</comment>
<dbReference type="Pfam" id="PF08240">
    <property type="entry name" value="ADH_N"/>
    <property type="match status" value="1"/>
</dbReference>
<name>A0A1I4MRV7_9FIRM</name>
<evidence type="ECO:0000313" key="7">
    <source>
        <dbReference type="Proteomes" id="UP000199520"/>
    </source>
</evidence>
<dbReference type="Gene3D" id="3.90.180.10">
    <property type="entry name" value="Medium-chain alcohol dehydrogenases, catalytic domain"/>
    <property type="match status" value="1"/>
</dbReference>
<dbReference type="OrthoDB" id="1674659at2"/>
<evidence type="ECO:0000313" key="6">
    <source>
        <dbReference type="EMBL" id="SFM05979.1"/>
    </source>
</evidence>
<dbReference type="InterPro" id="IPR050129">
    <property type="entry name" value="Zn_alcohol_dh"/>
</dbReference>
<dbReference type="SUPFAM" id="SSF51735">
    <property type="entry name" value="NAD(P)-binding Rossmann-fold domains"/>
    <property type="match status" value="1"/>
</dbReference>
<dbReference type="SMART" id="SM00829">
    <property type="entry name" value="PKS_ER"/>
    <property type="match status" value="1"/>
</dbReference>
<dbReference type="InterPro" id="IPR011032">
    <property type="entry name" value="GroES-like_sf"/>
</dbReference>
<dbReference type="GO" id="GO:0016491">
    <property type="term" value="F:oxidoreductase activity"/>
    <property type="evidence" value="ECO:0007669"/>
    <property type="project" value="UniProtKB-KW"/>
</dbReference>
<evidence type="ECO:0000256" key="3">
    <source>
        <dbReference type="ARBA" id="ARBA00023002"/>
    </source>
</evidence>
<feature type="domain" description="Enoyl reductase (ER)" evidence="5">
    <location>
        <begin position="9"/>
        <end position="344"/>
    </location>
</feature>
<reference evidence="7" key="1">
    <citation type="submission" date="2016-10" db="EMBL/GenBank/DDBJ databases">
        <authorList>
            <person name="Varghese N."/>
            <person name="Submissions S."/>
        </authorList>
    </citation>
    <scope>NUCLEOTIDE SEQUENCE [LARGE SCALE GENOMIC DNA]</scope>
    <source>
        <strain evidence="7">DSM 13327</strain>
    </source>
</reference>
<dbReference type="PANTHER" id="PTHR43401:SF2">
    <property type="entry name" value="L-THREONINE 3-DEHYDROGENASE"/>
    <property type="match status" value="1"/>
</dbReference>
<gene>
    <name evidence="6" type="ORF">SAMN04490355_10373</name>
</gene>
<dbReference type="STRING" id="1123291.SAMN04490355_10373"/>
<protein>
    <submittedName>
        <fullName evidence="6">L-iditol 2-dehydrogenase</fullName>
    </submittedName>
</protein>
<sequence length="346" mass="37173">MMKAAVFYGPQNVKFENREIPNIDKGDILIRVKYCAICGTDVRIYNFGQANVTPPRITGHELTGIIENIGSEVEGYHVGDKVLVVPQMTCGKCHYCLQGKSNLCEEVLLFGYSLDGGFAEYIKIPAQGVNRGNVIKLDDTADLVDATLTEPLSCVINGQEHLQIGIGDEVLVIGAGAIGAMHVALAKAKGAAKIVLADVEQDRLELAGKCGADYLINSKKVDLIQEVMSLTNGKGVDVAITACSVPIAQSQGLQVLKKGGRLSLFAGLPKDHAINPLDMNLVHYKEISVYGAYASTIPQHMTAYQLLAKNIVDGKKIITNVLPVEQLIEGFGMVKKGEGLKIVVEL</sequence>
<dbReference type="PROSITE" id="PS00059">
    <property type="entry name" value="ADH_ZINC"/>
    <property type="match status" value="1"/>
</dbReference>
<keyword evidence="3" id="KW-0560">Oxidoreductase</keyword>